<proteinExistence type="inferred from homology"/>
<dbReference type="Gene3D" id="3.30.1360.40">
    <property type="match status" value="1"/>
</dbReference>
<dbReference type="InterPro" id="IPR023584">
    <property type="entry name" value="Ribosome_recyc_fac_dom"/>
</dbReference>
<dbReference type="InterPro" id="IPR036191">
    <property type="entry name" value="RRF_sf"/>
</dbReference>
<dbReference type="HAMAP" id="MF_00040">
    <property type="entry name" value="RRF"/>
    <property type="match status" value="1"/>
</dbReference>
<keyword evidence="2 3" id="KW-0648">Protein biosynthesis</keyword>
<protein>
    <recommendedName>
        <fullName evidence="3">Ribosome-recycling factor</fullName>
        <shortName evidence="3">RRF</shortName>
    </recommendedName>
    <alternativeName>
        <fullName evidence="3">Ribosome-releasing factor</fullName>
    </alternativeName>
</protein>
<evidence type="ECO:0000256" key="2">
    <source>
        <dbReference type="ARBA" id="ARBA00022917"/>
    </source>
</evidence>
<evidence type="ECO:0000256" key="3">
    <source>
        <dbReference type="HAMAP-Rule" id="MF_00040"/>
    </source>
</evidence>
<dbReference type="RefSeq" id="WP_022075443.1">
    <property type="nucleotide sequence ID" value="NZ_JACOPE010000001.1"/>
</dbReference>
<evidence type="ECO:0000259" key="5">
    <source>
        <dbReference type="Pfam" id="PF01765"/>
    </source>
</evidence>
<dbReference type="PANTHER" id="PTHR20982:SF3">
    <property type="entry name" value="MITOCHONDRIAL RIBOSOME RECYCLING FACTOR PSEUDO 1"/>
    <property type="match status" value="1"/>
</dbReference>
<comment type="subcellular location">
    <subcellularLocation>
        <location evidence="3">Cytoplasm</location>
    </subcellularLocation>
</comment>
<dbReference type="Pfam" id="PF01765">
    <property type="entry name" value="RRF"/>
    <property type="match status" value="1"/>
</dbReference>
<evidence type="ECO:0000256" key="4">
    <source>
        <dbReference type="SAM" id="Coils"/>
    </source>
</evidence>
<keyword evidence="3" id="KW-0963">Cytoplasm</keyword>
<evidence type="ECO:0000313" key="7">
    <source>
        <dbReference type="Proteomes" id="UP000631576"/>
    </source>
</evidence>
<gene>
    <name evidence="3 6" type="primary">frr</name>
    <name evidence="6" type="ORF">H8S40_05510</name>
</gene>
<name>A0ABR7G6G5_9FIRM</name>
<dbReference type="Proteomes" id="UP000631576">
    <property type="component" value="Unassembled WGS sequence"/>
</dbReference>
<evidence type="ECO:0000256" key="1">
    <source>
        <dbReference type="ARBA" id="ARBA00005912"/>
    </source>
</evidence>
<sequence length="183" mass="20663">MNEQLKVYDDKMTKSINSLNSELATIRAGRANPHVLDKLAVDYYGSPTPIQQVANVSVPEARMIQIQPWEKSLLKEIEKAILVSDIGINPTNDGTSIRLIFPELTEERRKELAKDVKKKGEGAKVAIRNIRRDGNDAFKKLKGSDISEDEIKDLEEQLQKLTDKYIKEIDVAVDVKTKEVMTV</sequence>
<feature type="domain" description="Ribosome recycling factor" evidence="5">
    <location>
        <begin position="20"/>
        <end position="181"/>
    </location>
</feature>
<keyword evidence="7" id="KW-1185">Reference proteome</keyword>
<accession>A0ABR7G6G5</accession>
<dbReference type="NCBIfam" id="TIGR00496">
    <property type="entry name" value="frr"/>
    <property type="match status" value="1"/>
</dbReference>
<keyword evidence="4" id="KW-0175">Coiled coil</keyword>
<reference evidence="6 7" key="1">
    <citation type="submission" date="2020-08" db="EMBL/GenBank/DDBJ databases">
        <title>Genome public.</title>
        <authorList>
            <person name="Liu C."/>
            <person name="Sun Q."/>
        </authorList>
    </citation>
    <scope>NUCLEOTIDE SEQUENCE [LARGE SCALE GENOMIC DNA]</scope>
    <source>
        <strain evidence="6 7">NSJ-13</strain>
    </source>
</reference>
<dbReference type="Gene3D" id="1.10.132.20">
    <property type="entry name" value="Ribosome-recycling factor"/>
    <property type="match status" value="1"/>
</dbReference>
<dbReference type="CDD" id="cd00520">
    <property type="entry name" value="RRF"/>
    <property type="match status" value="1"/>
</dbReference>
<dbReference type="SUPFAM" id="SSF55194">
    <property type="entry name" value="Ribosome recycling factor, RRF"/>
    <property type="match status" value="1"/>
</dbReference>
<dbReference type="PANTHER" id="PTHR20982">
    <property type="entry name" value="RIBOSOME RECYCLING FACTOR"/>
    <property type="match status" value="1"/>
</dbReference>
<dbReference type="EMBL" id="JACOPE010000001">
    <property type="protein sequence ID" value="MBC5683030.1"/>
    <property type="molecule type" value="Genomic_DNA"/>
</dbReference>
<comment type="caution">
    <text evidence="6">The sequence shown here is derived from an EMBL/GenBank/DDBJ whole genome shotgun (WGS) entry which is preliminary data.</text>
</comment>
<comment type="similarity">
    <text evidence="1 3">Belongs to the RRF family.</text>
</comment>
<evidence type="ECO:0000313" key="6">
    <source>
        <dbReference type="EMBL" id="MBC5683030.1"/>
    </source>
</evidence>
<dbReference type="InterPro" id="IPR002661">
    <property type="entry name" value="Ribosome_recyc_fac"/>
</dbReference>
<feature type="coiled-coil region" evidence="4">
    <location>
        <begin position="144"/>
        <end position="171"/>
    </location>
</feature>
<organism evidence="6 7">
    <name type="scientific">Ruminococcus hominis</name>
    <dbReference type="NCBI Taxonomy" id="2763065"/>
    <lineage>
        <taxon>Bacteria</taxon>
        <taxon>Bacillati</taxon>
        <taxon>Bacillota</taxon>
        <taxon>Clostridia</taxon>
        <taxon>Eubacteriales</taxon>
        <taxon>Oscillospiraceae</taxon>
        <taxon>Ruminococcus</taxon>
    </lineage>
</organism>
<comment type="function">
    <text evidence="3">Responsible for the release of ribosomes from messenger RNA at the termination of protein biosynthesis. May increase the efficiency of translation by recycling ribosomes from one round of translation to another.</text>
</comment>